<evidence type="ECO:0000259" key="2">
    <source>
        <dbReference type="Pfam" id="PF12641"/>
    </source>
</evidence>
<keyword evidence="4" id="KW-1185">Reference proteome</keyword>
<feature type="domain" description="Flavodoxin-like" evidence="2">
    <location>
        <begin position="6"/>
        <end position="160"/>
    </location>
</feature>
<dbReference type="InterPro" id="IPR001226">
    <property type="entry name" value="Flavodoxin_CS"/>
</dbReference>
<sequence length="189" mass="20833">MRKWAVIYSSTTGNTKAIAEEIAGASGGELFRVQDAPTDLSAYDVVALGYWLRRGGPDDLMKAYLPKVNDACVILFQTHGADVGSEHAVTSFARAAYLLGADCEILGTFSAQGKLAPALIARRKKSQPDDTHNSPEAQERWVRAAEHPNEEDRAAARAFVEKMEHKLDLLDKFRRAQEEKKHARAGIPR</sequence>
<proteinExistence type="predicted"/>
<evidence type="ECO:0000313" key="4">
    <source>
        <dbReference type="Proteomes" id="UP001500399"/>
    </source>
</evidence>
<dbReference type="Gene3D" id="3.40.50.360">
    <property type="match status" value="1"/>
</dbReference>
<accession>A0ABN0T382</accession>
<dbReference type="Pfam" id="PF12641">
    <property type="entry name" value="Flavodoxin_3"/>
    <property type="match status" value="1"/>
</dbReference>
<dbReference type="PROSITE" id="PS00201">
    <property type="entry name" value="FLAVODOXIN"/>
    <property type="match status" value="1"/>
</dbReference>
<dbReference type="EMBL" id="BAAACR010000008">
    <property type="protein sequence ID" value="GAA0211144.1"/>
    <property type="molecule type" value="Genomic_DNA"/>
</dbReference>
<dbReference type="SUPFAM" id="SSF52218">
    <property type="entry name" value="Flavoproteins"/>
    <property type="match status" value="1"/>
</dbReference>
<dbReference type="InterPro" id="IPR029039">
    <property type="entry name" value="Flavoprotein-like_sf"/>
</dbReference>
<comment type="caution">
    <text evidence="3">The sequence shown here is derived from an EMBL/GenBank/DDBJ whole genome shotgun (WGS) entry which is preliminary data.</text>
</comment>
<feature type="compositionally biased region" description="Basic and acidic residues" evidence="1">
    <location>
        <begin position="126"/>
        <end position="156"/>
    </location>
</feature>
<protein>
    <recommendedName>
        <fullName evidence="2">Flavodoxin-like domain-containing protein</fullName>
    </recommendedName>
</protein>
<reference evidence="3 4" key="1">
    <citation type="journal article" date="2019" name="Int. J. Syst. Evol. Microbiol.">
        <title>The Global Catalogue of Microorganisms (GCM) 10K type strain sequencing project: providing services to taxonomists for standard genome sequencing and annotation.</title>
        <authorList>
            <consortium name="The Broad Institute Genomics Platform"/>
            <consortium name="The Broad Institute Genome Sequencing Center for Infectious Disease"/>
            <person name="Wu L."/>
            <person name="Ma J."/>
        </authorList>
    </citation>
    <scope>NUCLEOTIDE SEQUENCE [LARGE SCALE GENOMIC DNA]</scope>
    <source>
        <strain evidence="3 4">JCM 8542</strain>
    </source>
</reference>
<name>A0ABN0T382_9FIRM</name>
<dbReference type="InterPro" id="IPR008254">
    <property type="entry name" value="Flavodoxin/NO_synth"/>
</dbReference>
<feature type="region of interest" description="Disordered" evidence="1">
    <location>
        <begin position="122"/>
        <end position="156"/>
    </location>
</feature>
<evidence type="ECO:0000256" key="1">
    <source>
        <dbReference type="SAM" id="MobiDB-lite"/>
    </source>
</evidence>
<dbReference type="Proteomes" id="UP001500399">
    <property type="component" value="Unassembled WGS sequence"/>
</dbReference>
<dbReference type="RefSeq" id="WP_304986991.1">
    <property type="nucleotide sequence ID" value="NZ_BAAACR010000008.1"/>
</dbReference>
<evidence type="ECO:0000313" key="3">
    <source>
        <dbReference type="EMBL" id="GAA0211144.1"/>
    </source>
</evidence>
<organism evidence="3 4">
    <name type="scientific">Selenomonas dianae</name>
    <dbReference type="NCBI Taxonomy" id="135079"/>
    <lineage>
        <taxon>Bacteria</taxon>
        <taxon>Bacillati</taxon>
        <taxon>Bacillota</taxon>
        <taxon>Negativicutes</taxon>
        <taxon>Selenomonadales</taxon>
        <taxon>Selenomonadaceae</taxon>
        <taxon>Selenomonas</taxon>
    </lineage>
</organism>
<gene>
    <name evidence="3" type="ORF">GCM10008919_13110</name>
</gene>